<reference evidence="9" key="1">
    <citation type="journal article" date="2019" name="Int. J. Syst. Evol. Microbiol.">
        <title>The Global Catalogue of Microorganisms (GCM) 10K type strain sequencing project: providing services to taxonomists for standard genome sequencing and annotation.</title>
        <authorList>
            <consortium name="The Broad Institute Genomics Platform"/>
            <consortium name="The Broad Institute Genome Sequencing Center for Infectious Disease"/>
            <person name="Wu L."/>
            <person name="Ma J."/>
        </authorList>
    </citation>
    <scope>NUCLEOTIDE SEQUENCE [LARGE SCALE GENOMIC DNA]</scope>
    <source>
        <strain evidence="9">CGMCC 1.10188</strain>
    </source>
</reference>
<dbReference type="SUPFAM" id="SSF103473">
    <property type="entry name" value="MFS general substrate transporter"/>
    <property type="match status" value="1"/>
</dbReference>
<feature type="transmembrane region" description="Helical" evidence="6">
    <location>
        <begin position="321"/>
        <end position="342"/>
    </location>
</feature>
<dbReference type="PRINTS" id="PR01035">
    <property type="entry name" value="TCRTETA"/>
</dbReference>
<evidence type="ECO:0000256" key="3">
    <source>
        <dbReference type="ARBA" id="ARBA00022692"/>
    </source>
</evidence>
<proteinExistence type="predicted"/>
<protein>
    <submittedName>
        <fullName evidence="8">MFS transporter</fullName>
    </submittedName>
</protein>
<dbReference type="CDD" id="cd17324">
    <property type="entry name" value="MFS_NepI_like"/>
    <property type="match status" value="1"/>
</dbReference>
<keyword evidence="9" id="KW-1185">Reference proteome</keyword>
<feature type="transmembrane region" description="Helical" evidence="6">
    <location>
        <begin position="265"/>
        <end position="287"/>
    </location>
</feature>
<keyword evidence="2" id="KW-1003">Cell membrane</keyword>
<dbReference type="InterPro" id="IPR001958">
    <property type="entry name" value="Tet-R_TetA/multi-R_MdtG-like"/>
</dbReference>
<feature type="transmembrane region" description="Helical" evidence="6">
    <location>
        <begin position="160"/>
        <end position="181"/>
    </location>
</feature>
<accession>A0ABQ1J0B0</accession>
<dbReference type="InterPro" id="IPR036259">
    <property type="entry name" value="MFS_trans_sf"/>
</dbReference>
<feature type="transmembrane region" description="Helical" evidence="6">
    <location>
        <begin position="293"/>
        <end position="314"/>
    </location>
</feature>
<evidence type="ECO:0000256" key="1">
    <source>
        <dbReference type="ARBA" id="ARBA00004651"/>
    </source>
</evidence>
<sequence>MDKRIYVLTLVNIAAGVATFVHAGLLAALVVDLEVPLAAGGHIATVYGITFALAAPVLAGLTARFERRRLLSVALGAMTVAGIACALAPSYELLIMARIFGGLTAALAMPLASGLAATLAPPEARGRALAAVVLGMTIALILGIPLGSVVGSLAGWRATFGFAAVLSLLALVAIAIVLPRVPGVAGPARNPVGLLRLAPVRANLSITLLSFIAIFTVVAFVGPVTTAITGHDGSAIGAFQSASGLGSLLGVMLGGRMAGSRHAQAMVIGAFMAMIATQATISLLMLAAPAPSLGLDLLLGVLLLAGGTALFCLMPVVQLRLVGAAGAAATLALALNGSTNFIGQGLGAALSSLVISRVGLEGIGFGGAVVAAVAVVLLLMRGAAARARSRPVATRAR</sequence>
<dbReference type="Proteomes" id="UP000603352">
    <property type="component" value="Unassembled WGS sequence"/>
</dbReference>
<feature type="transmembrane region" description="Helical" evidence="6">
    <location>
        <begin position="362"/>
        <end position="380"/>
    </location>
</feature>
<feature type="transmembrane region" description="Helical" evidence="6">
    <location>
        <begin position="202"/>
        <end position="222"/>
    </location>
</feature>
<feature type="transmembrane region" description="Helical" evidence="6">
    <location>
        <begin position="95"/>
        <end position="117"/>
    </location>
</feature>
<comment type="subcellular location">
    <subcellularLocation>
        <location evidence="1">Cell membrane</location>
        <topology evidence="1">Multi-pass membrane protein</topology>
    </subcellularLocation>
</comment>
<evidence type="ECO:0000313" key="8">
    <source>
        <dbReference type="EMBL" id="GGB56864.1"/>
    </source>
</evidence>
<dbReference type="Pfam" id="PF07690">
    <property type="entry name" value="MFS_1"/>
    <property type="match status" value="1"/>
</dbReference>
<dbReference type="RefSeq" id="WP_188581623.1">
    <property type="nucleotide sequence ID" value="NZ_BMDZ01000068.1"/>
</dbReference>
<keyword evidence="4 6" id="KW-1133">Transmembrane helix</keyword>
<dbReference type="InterPro" id="IPR020846">
    <property type="entry name" value="MFS_dom"/>
</dbReference>
<gene>
    <name evidence="8" type="ORF">GCM10011505_42230</name>
</gene>
<dbReference type="InterPro" id="IPR011701">
    <property type="entry name" value="MFS"/>
</dbReference>
<feature type="transmembrane region" description="Helical" evidence="6">
    <location>
        <begin position="37"/>
        <end position="58"/>
    </location>
</feature>
<comment type="caution">
    <text evidence="8">The sequence shown here is derived from an EMBL/GenBank/DDBJ whole genome shotgun (WGS) entry which is preliminary data.</text>
</comment>
<name>A0ABQ1J0B0_9PROT</name>
<evidence type="ECO:0000256" key="2">
    <source>
        <dbReference type="ARBA" id="ARBA00022475"/>
    </source>
</evidence>
<evidence type="ECO:0000259" key="7">
    <source>
        <dbReference type="PROSITE" id="PS50850"/>
    </source>
</evidence>
<keyword evidence="3 6" id="KW-0812">Transmembrane</keyword>
<dbReference type="Gene3D" id="1.20.1250.20">
    <property type="entry name" value="MFS general substrate transporter like domains"/>
    <property type="match status" value="1"/>
</dbReference>
<feature type="transmembrane region" description="Helical" evidence="6">
    <location>
        <begin position="129"/>
        <end position="154"/>
    </location>
</feature>
<feature type="domain" description="Major facilitator superfamily (MFS) profile" evidence="7">
    <location>
        <begin position="4"/>
        <end position="390"/>
    </location>
</feature>
<dbReference type="InterPro" id="IPR050189">
    <property type="entry name" value="MFS_Efflux_Transporters"/>
</dbReference>
<feature type="transmembrane region" description="Helical" evidence="6">
    <location>
        <begin position="70"/>
        <end position="89"/>
    </location>
</feature>
<dbReference type="EMBL" id="BMDZ01000068">
    <property type="protein sequence ID" value="GGB56864.1"/>
    <property type="molecule type" value="Genomic_DNA"/>
</dbReference>
<dbReference type="PANTHER" id="PTHR43124">
    <property type="entry name" value="PURINE EFFLUX PUMP PBUE"/>
    <property type="match status" value="1"/>
</dbReference>
<organism evidence="8 9">
    <name type="scientific">Tistrella bauzanensis</name>
    <dbReference type="NCBI Taxonomy" id="657419"/>
    <lineage>
        <taxon>Bacteria</taxon>
        <taxon>Pseudomonadati</taxon>
        <taxon>Pseudomonadota</taxon>
        <taxon>Alphaproteobacteria</taxon>
        <taxon>Geminicoccales</taxon>
        <taxon>Geminicoccaceae</taxon>
        <taxon>Tistrella</taxon>
    </lineage>
</organism>
<dbReference type="PANTHER" id="PTHR43124:SF10">
    <property type="entry name" value="PURINE EFFLUX PUMP PBUE"/>
    <property type="match status" value="1"/>
</dbReference>
<evidence type="ECO:0000256" key="4">
    <source>
        <dbReference type="ARBA" id="ARBA00022989"/>
    </source>
</evidence>
<evidence type="ECO:0000313" key="9">
    <source>
        <dbReference type="Proteomes" id="UP000603352"/>
    </source>
</evidence>
<dbReference type="PROSITE" id="PS50850">
    <property type="entry name" value="MFS"/>
    <property type="match status" value="1"/>
</dbReference>
<evidence type="ECO:0000256" key="5">
    <source>
        <dbReference type="ARBA" id="ARBA00023136"/>
    </source>
</evidence>
<feature type="transmembrane region" description="Helical" evidence="6">
    <location>
        <begin position="234"/>
        <end position="253"/>
    </location>
</feature>
<feature type="transmembrane region" description="Helical" evidence="6">
    <location>
        <begin position="7"/>
        <end position="31"/>
    </location>
</feature>
<keyword evidence="5 6" id="KW-0472">Membrane</keyword>
<evidence type="ECO:0000256" key="6">
    <source>
        <dbReference type="SAM" id="Phobius"/>
    </source>
</evidence>